<accession>A0A2G5U3Q4</accession>
<reference evidence="2" key="1">
    <citation type="submission" date="2017-10" db="EMBL/GenBank/DDBJ databases">
        <title>Rapid genome shrinkage in a self-fertile nematode reveals novel sperm competition proteins.</title>
        <authorList>
            <person name="Yin D."/>
            <person name="Schwarz E.M."/>
            <person name="Thomas C.G."/>
            <person name="Felde R.L."/>
            <person name="Korf I.F."/>
            <person name="Cutter A.D."/>
            <person name="Schartner C.M."/>
            <person name="Ralston E.J."/>
            <person name="Meyer B.J."/>
            <person name="Haag E.S."/>
        </authorList>
    </citation>
    <scope>NUCLEOTIDE SEQUENCE [LARGE SCALE GENOMIC DNA]</scope>
    <source>
        <strain evidence="2">JU1422</strain>
    </source>
</reference>
<keyword evidence="2" id="KW-1185">Reference proteome</keyword>
<dbReference type="Proteomes" id="UP000230233">
    <property type="component" value="Chromosome IV"/>
</dbReference>
<name>A0A2G5U3Q4_9PELO</name>
<dbReference type="AlphaFoldDB" id="A0A2G5U3Q4"/>
<evidence type="ECO:0000313" key="2">
    <source>
        <dbReference type="Proteomes" id="UP000230233"/>
    </source>
</evidence>
<comment type="caution">
    <text evidence="1">The sequence shown here is derived from an EMBL/GenBank/DDBJ whole genome shotgun (WGS) entry which is preliminary data.</text>
</comment>
<evidence type="ECO:0000313" key="1">
    <source>
        <dbReference type="EMBL" id="PIC34170.1"/>
    </source>
</evidence>
<proteinExistence type="predicted"/>
<protein>
    <submittedName>
        <fullName evidence="1">Uncharacterized protein</fullName>
    </submittedName>
</protein>
<dbReference type="EMBL" id="PDUG01000004">
    <property type="protein sequence ID" value="PIC34170.1"/>
    <property type="molecule type" value="Genomic_DNA"/>
</dbReference>
<organism evidence="1 2">
    <name type="scientific">Caenorhabditis nigoni</name>
    <dbReference type="NCBI Taxonomy" id="1611254"/>
    <lineage>
        <taxon>Eukaryota</taxon>
        <taxon>Metazoa</taxon>
        <taxon>Ecdysozoa</taxon>
        <taxon>Nematoda</taxon>
        <taxon>Chromadorea</taxon>
        <taxon>Rhabditida</taxon>
        <taxon>Rhabditina</taxon>
        <taxon>Rhabditomorpha</taxon>
        <taxon>Rhabditoidea</taxon>
        <taxon>Rhabditidae</taxon>
        <taxon>Peloderinae</taxon>
        <taxon>Caenorhabditis</taxon>
    </lineage>
</organism>
<gene>
    <name evidence="1" type="primary">Cnig_chr_IV.g13903</name>
    <name evidence="1" type="ORF">B9Z55_013903</name>
</gene>
<sequence length="89" mass="10499">MEAILEKNNNKLFVVKKKERGLEIKFISNMETMGFRVLFPQNVDSGKDGFAETNMGKYSRNREKKWETLHISHQYKLTISKKEYLEVNA</sequence>